<sequence length="177" mass="20283">LYTHYPEKFNFSLTKRLIIANAFIYCWRELNTMDEISRVVIPVDRSESSRIAVEQGSHLAKLLGVDVAIISVDASHQFIASAALENRLRKEHENILDEYKKIVEQKEITTHAEIIVGDAPAEEIIRYAEDNDLIVMASHSKKGMERFLLGSVFEKVLQKVNCHVMVLKPKIIEDRHV</sequence>
<dbReference type="EMBL" id="BART01015287">
    <property type="protein sequence ID" value="GAG82522.1"/>
    <property type="molecule type" value="Genomic_DNA"/>
</dbReference>
<accession>X1BMY2</accession>
<evidence type="ECO:0000313" key="3">
    <source>
        <dbReference type="EMBL" id="GAG82522.1"/>
    </source>
</evidence>
<dbReference type="PANTHER" id="PTHR46268">
    <property type="entry name" value="STRESS RESPONSE PROTEIN NHAX"/>
    <property type="match status" value="1"/>
</dbReference>
<proteinExistence type="inferred from homology"/>
<dbReference type="InterPro" id="IPR006015">
    <property type="entry name" value="Universal_stress_UspA"/>
</dbReference>
<evidence type="ECO:0000259" key="2">
    <source>
        <dbReference type="Pfam" id="PF00582"/>
    </source>
</evidence>
<dbReference type="CDD" id="cd00293">
    <property type="entry name" value="USP-like"/>
    <property type="match status" value="1"/>
</dbReference>
<name>X1BMY2_9ZZZZ</name>
<dbReference type="Gene3D" id="3.40.50.620">
    <property type="entry name" value="HUPs"/>
    <property type="match status" value="1"/>
</dbReference>
<dbReference type="Pfam" id="PF00582">
    <property type="entry name" value="Usp"/>
    <property type="match status" value="1"/>
</dbReference>
<gene>
    <name evidence="3" type="ORF">S01H4_29724</name>
</gene>
<organism evidence="3">
    <name type="scientific">marine sediment metagenome</name>
    <dbReference type="NCBI Taxonomy" id="412755"/>
    <lineage>
        <taxon>unclassified sequences</taxon>
        <taxon>metagenomes</taxon>
        <taxon>ecological metagenomes</taxon>
    </lineage>
</organism>
<dbReference type="PANTHER" id="PTHR46268:SF6">
    <property type="entry name" value="UNIVERSAL STRESS PROTEIN UP12"/>
    <property type="match status" value="1"/>
</dbReference>
<dbReference type="PRINTS" id="PR01438">
    <property type="entry name" value="UNVRSLSTRESS"/>
</dbReference>
<reference evidence="3" key="1">
    <citation type="journal article" date="2014" name="Front. Microbiol.">
        <title>High frequency of phylogenetically diverse reductive dehalogenase-homologous genes in deep subseafloor sedimentary metagenomes.</title>
        <authorList>
            <person name="Kawai M."/>
            <person name="Futagami T."/>
            <person name="Toyoda A."/>
            <person name="Takaki Y."/>
            <person name="Nishi S."/>
            <person name="Hori S."/>
            <person name="Arai W."/>
            <person name="Tsubouchi T."/>
            <person name="Morono Y."/>
            <person name="Uchiyama I."/>
            <person name="Ito T."/>
            <person name="Fujiyama A."/>
            <person name="Inagaki F."/>
            <person name="Takami H."/>
        </authorList>
    </citation>
    <scope>NUCLEOTIDE SEQUENCE</scope>
    <source>
        <strain evidence="3">Expedition CK06-06</strain>
    </source>
</reference>
<dbReference type="InterPro" id="IPR006016">
    <property type="entry name" value="UspA"/>
</dbReference>
<protein>
    <recommendedName>
        <fullName evidence="2">UspA domain-containing protein</fullName>
    </recommendedName>
</protein>
<comment type="caution">
    <text evidence="3">The sequence shown here is derived from an EMBL/GenBank/DDBJ whole genome shotgun (WGS) entry which is preliminary data.</text>
</comment>
<dbReference type="InterPro" id="IPR014729">
    <property type="entry name" value="Rossmann-like_a/b/a_fold"/>
</dbReference>
<dbReference type="AlphaFoldDB" id="X1BMY2"/>
<feature type="non-terminal residue" evidence="3">
    <location>
        <position position="1"/>
    </location>
</feature>
<evidence type="ECO:0000256" key="1">
    <source>
        <dbReference type="ARBA" id="ARBA00008791"/>
    </source>
</evidence>
<dbReference type="SUPFAM" id="SSF52402">
    <property type="entry name" value="Adenine nucleotide alpha hydrolases-like"/>
    <property type="match status" value="1"/>
</dbReference>
<feature type="domain" description="UspA" evidence="2">
    <location>
        <begin position="37"/>
        <end position="168"/>
    </location>
</feature>
<comment type="similarity">
    <text evidence="1">Belongs to the universal stress protein A family.</text>
</comment>